<dbReference type="InterPro" id="IPR020616">
    <property type="entry name" value="Thiolase_N"/>
</dbReference>
<organism evidence="6 7">
    <name type="scientific">Sulfuritalea hydrogenivorans sk43H</name>
    <dbReference type="NCBI Taxonomy" id="1223802"/>
    <lineage>
        <taxon>Bacteria</taxon>
        <taxon>Pseudomonadati</taxon>
        <taxon>Pseudomonadota</taxon>
        <taxon>Betaproteobacteria</taxon>
        <taxon>Nitrosomonadales</taxon>
        <taxon>Sterolibacteriaceae</taxon>
        <taxon>Sulfuritalea</taxon>
    </lineage>
</organism>
<dbReference type="STRING" id="1223802.SUTH_00397"/>
<evidence type="ECO:0000256" key="2">
    <source>
        <dbReference type="ARBA" id="ARBA00022679"/>
    </source>
</evidence>
<evidence type="ECO:0000259" key="5">
    <source>
        <dbReference type="Pfam" id="PF00108"/>
    </source>
</evidence>
<evidence type="ECO:0000256" key="3">
    <source>
        <dbReference type="ARBA" id="ARBA00023315"/>
    </source>
</evidence>
<name>W0SB23_9PROT</name>
<dbReference type="SUPFAM" id="SSF53901">
    <property type="entry name" value="Thiolase-like"/>
    <property type="match status" value="1"/>
</dbReference>
<dbReference type="RefSeq" id="WP_231851082.1">
    <property type="nucleotide sequence ID" value="NZ_AP012547.1"/>
</dbReference>
<evidence type="ECO:0000256" key="1">
    <source>
        <dbReference type="ARBA" id="ARBA00010982"/>
    </source>
</evidence>
<dbReference type="InterPro" id="IPR016039">
    <property type="entry name" value="Thiolase-like"/>
</dbReference>
<dbReference type="HOGENOM" id="CLU_2157086_0_0_4"/>
<proteinExistence type="inferred from homology"/>
<keyword evidence="7" id="KW-1185">Reference proteome</keyword>
<reference evidence="6 7" key="1">
    <citation type="journal article" date="2014" name="Syst. Appl. Microbiol.">
        <title>Complete genomes of freshwater sulfur oxidizers Sulfuricella denitrificans skB26 and Sulfuritalea hydrogenivorans sk43H: genetic insights into the sulfur oxidation pathway of betaproteobacteria.</title>
        <authorList>
            <person name="Watanabe T."/>
            <person name="Kojima H."/>
            <person name="Fukui M."/>
        </authorList>
    </citation>
    <scope>NUCLEOTIDE SEQUENCE [LARGE SCALE GENOMIC DNA]</scope>
    <source>
        <strain evidence="6">DSM22779</strain>
    </source>
</reference>
<dbReference type="EMBL" id="AP012547">
    <property type="protein sequence ID" value="BAO28211.1"/>
    <property type="molecule type" value="Genomic_DNA"/>
</dbReference>
<keyword evidence="2 6" id="KW-0808">Transferase</keyword>
<accession>W0SB23</accession>
<dbReference type="Gene3D" id="3.40.47.10">
    <property type="match status" value="1"/>
</dbReference>
<keyword evidence="3" id="KW-0012">Acyltransferase</keyword>
<sequence>MNARQVVLCNPVRTPIGTYGGALKNTPATALGAIVIREVLKRSGLAPEKVQALVMGQVIQAGSKMNPARQAGIGGAGGRQVRHGNCCDRGQGPQGVRTFRERRAQPARDHG</sequence>
<dbReference type="KEGG" id="shd:SUTH_00397"/>
<feature type="region of interest" description="Disordered" evidence="4">
    <location>
        <begin position="70"/>
        <end position="111"/>
    </location>
</feature>
<dbReference type="PANTHER" id="PTHR18919">
    <property type="entry name" value="ACETYL-COA C-ACYLTRANSFERASE"/>
    <property type="match status" value="1"/>
</dbReference>
<dbReference type="Pfam" id="PF00108">
    <property type="entry name" value="Thiolase_N"/>
    <property type="match status" value="1"/>
</dbReference>
<evidence type="ECO:0000313" key="6">
    <source>
        <dbReference type="EMBL" id="BAO28211.1"/>
    </source>
</evidence>
<protein>
    <submittedName>
        <fullName evidence="6">Putative acetyl-CoA acetyltransferase</fullName>
    </submittedName>
</protein>
<dbReference type="AlphaFoldDB" id="W0SB23"/>
<evidence type="ECO:0000256" key="4">
    <source>
        <dbReference type="SAM" id="MobiDB-lite"/>
    </source>
</evidence>
<comment type="similarity">
    <text evidence="1">Belongs to the thiolase-like superfamily. Thiolase family.</text>
</comment>
<feature type="compositionally biased region" description="Basic and acidic residues" evidence="4">
    <location>
        <begin position="98"/>
        <end position="111"/>
    </location>
</feature>
<dbReference type="GO" id="GO:0016747">
    <property type="term" value="F:acyltransferase activity, transferring groups other than amino-acyl groups"/>
    <property type="evidence" value="ECO:0007669"/>
    <property type="project" value="InterPro"/>
</dbReference>
<dbReference type="PANTHER" id="PTHR18919:SF107">
    <property type="entry name" value="ACETYL-COA ACETYLTRANSFERASE, CYTOSOLIC"/>
    <property type="match status" value="1"/>
</dbReference>
<dbReference type="Proteomes" id="UP000031637">
    <property type="component" value="Chromosome"/>
</dbReference>
<evidence type="ECO:0000313" key="7">
    <source>
        <dbReference type="Proteomes" id="UP000031637"/>
    </source>
</evidence>
<gene>
    <name evidence="6" type="ORF">SUTH_00397</name>
</gene>
<feature type="domain" description="Thiolase N-terminal" evidence="5">
    <location>
        <begin position="6"/>
        <end position="73"/>
    </location>
</feature>